<dbReference type="GO" id="GO:0005737">
    <property type="term" value="C:cytoplasm"/>
    <property type="evidence" value="ECO:0007669"/>
    <property type="project" value="TreeGrafter"/>
</dbReference>
<sequence>MAKSLKTETYFQPYPAPDFSLASSAGGHVSLGNLKGHWAVLFLYPADNTPTCTQEACAFSEALPEFEKLGAKLYGLSKDSLKDHEKFITKYGLRMPLLSDPDTTAIAAFGSWGEKSLYGRVYMGTDRSTFIIDPQGMIRKEWRKVRIKGHIDEVLNTLKDIQTE</sequence>
<feature type="domain" description="Thioredoxin" evidence="14">
    <location>
        <begin position="10"/>
        <end position="163"/>
    </location>
</feature>
<evidence type="ECO:0000256" key="13">
    <source>
        <dbReference type="PIRSR" id="PIRSR000239-1"/>
    </source>
</evidence>
<dbReference type="InterPro" id="IPR050924">
    <property type="entry name" value="Peroxiredoxin_BCP/PrxQ"/>
</dbReference>
<dbReference type="PROSITE" id="PS51352">
    <property type="entry name" value="THIOREDOXIN_2"/>
    <property type="match status" value="1"/>
</dbReference>
<comment type="subunit">
    <text evidence="2">Monomer.</text>
</comment>
<protein>
    <recommendedName>
        <fullName evidence="3">thioredoxin-dependent peroxiredoxin</fullName>
        <ecNumber evidence="3">1.11.1.24</ecNumber>
    </recommendedName>
    <alternativeName>
        <fullName evidence="9">Thioredoxin peroxidase</fullName>
    </alternativeName>
    <alternativeName>
        <fullName evidence="11">Thioredoxin-dependent peroxiredoxin Bcp</fullName>
    </alternativeName>
</protein>
<evidence type="ECO:0000256" key="8">
    <source>
        <dbReference type="ARBA" id="ARBA00023284"/>
    </source>
</evidence>
<dbReference type="Proteomes" id="UP000199150">
    <property type="component" value="Unassembled WGS sequence"/>
</dbReference>
<dbReference type="FunFam" id="3.40.30.10:FF:000007">
    <property type="entry name" value="Thioredoxin-dependent thiol peroxidase"/>
    <property type="match status" value="1"/>
</dbReference>
<dbReference type="AlphaFoldDB" id="A0A1G4PGS4"/>
<dbReference type="Gene3D" id="3.40.30.10">
    <property type="entry name" value="Glutaredoxin"/>
    <property type="match status" value="1"/>
</dbReference>
<dbReference type="GO" id="GO:0045454">
    <property type="term" value="P:cell redox homeostasis"/>
    <property type="evidence" value="ECO:0007669"/>
    <property type="project" value="TreeGrafter"/>
</dbReference>
<evidence type="ECO:0000256" key="6">
    <source>
        <dbReference type="ARBA" id="ARBA00023002"/>
    </source>
</evidence>
<dbReference type="InterPro" id="IPR036249">
    <property type="entry name" value="Thioredoxin-like_sf"/>
</dbReference>
<evidence type="ECO:0000313" key="16">
    <source>
        <dbReference type="Proteomes" id="UP000199150"/>
    </source>
</evidence>
<evidence type="ECO:0000256" key="4">
    <source>
        <dbReference type="ARBA" id="ARBA00022559"/>
    </source>
</evidence>
<keyword evidence="7" id="KW-1015">Disulfide bond</keyword>
<dbReference type="InterPro" id="IPR000866">
    <property type="entry name" value="AhpC/TSA"/>
</dbReference>
<dbReference type="STRING" id="260084.SAMN02927928_0356"/>
<evidence type="ECO:0000256" key="2">
    <source>
        <dbReference type="ARBA" id="ARBA00011245"/>
    </source>
</evidence>
<dbReference type="EC" id="1.11.1.24" evidence="3"/>
<evidence type="ECO:0000259" key="14">
    <source>
        <dbReference type="PROSITE" id="PS51352"/>
    </source>
</evidence>
<evidence type="ECO:0000256" key="11">
    <source>
        <dbReference type="ARBA" id="ARBA00042639"/>
    </source>
</evidence>
<proteinExistence type="inferred from homology"/>
<evidence type="ECO:0000256" key="10">
    <source>
        <dbReference type="ARBA" id="ARBA00038489"/>
    </source>
</evidence>
<keyword evidence="8" id="KW-0676">Redox-active center</keyword>
<dbReference type="Pfam" id="PF00578">
    <property type="entry name" value="AhpC-TSA"/>
    <property type="match status" value="1"/>
</dbReference>
<dbReference type="SUPFAM" id="SSF52833">
    <property type="entry name" value="Thioredoxin-like"/>
    <property type="match status" value="1"/>
</dbReference>
<evidence type="ECO:0000313" key="15">
    <source>
        <dbReference type="EMBL" id="SCW31436.1"/>
    </source>
</evidence>
<dbReference type="RefSeq" id="WP_090642945.1">
    <property type="nucleotide sequence ID" value="NZ_CBCRYE010000001.1"/>
</dbReference>
<accession>A0A1G4PGS4</accession>
<keyword evidence="6" id="KW-0560">Oxidoreductase</keyword>
<comment type="function">
    <text evidence="1">Thiol-specific peroxidase that catalyzes the reduction of hydrogen peroxide and organic hydroperoxides to water and alcohols, respectively. Plays a role in cell protection against oxidative stress by detoxifying peroxides and as sensor of hydrogen peroxide-mediated signaling events.</text>
</comment>
<evidence type="ECO:0000256" key="7">
    <source>
        <dbReference type="ARBA" id="ARBA00023157"/>
    </source>
</evidence>
<keyword evidence="16" id="KW-1185">Reference proteome</keyword>
<gene>
    <name evidence="15" type="ORF">SAMN02927928_0356</name>
</gene>
<evidence type="ECO:0000256" key="1">
    <source>
        <dbReference type="ARBA" id="ARBA00003330"/>
    </source>
</evidence>
<dbReference type="InterPro" id="IPR024706">
    <property type="entry name" value="Peroxiredoxin_AhpC-typ"/>
</dbReference>
<dbReference type="PANTHER" id="PTHR42801:SF4">
    <property type="entry name" value="AHPC_TSA FAMILY PROTEIN"/>
    <property type="match status" value="1"/>
</dbReference>
<evidence type="ECO:0000256" key="3">
    <source>
        <dbReference type="ARBA" id="ARBA00013017"/>
    </source>
</evidence>
<dbReference type="CDD" id="cd03017">
    <property type="entry name" value="PRX_BCP"/>
    <property type="match status" value="1"/>
</dbReference>
<feature type="active site" description="Cysteine sulfenic acid (-SOH) intermediate; for peroxidase activity" evidence="13">
    <location>
        <position position="52"/>
    </location>
</feature>
<dbReference type="OrthoDB" id="9812811at2"/>
<dbReference type="GO" id="GO:0034599">
    <property type="term" value="P:cellular response to oxidative stress"/>
    <property type="evidence" value="ECO:0007669"/>
    <property type="project" value="TreeGrafter"/>
</dbReference>
<evidence type="ECO:0000256" key="12">
    <source>
        <dbReference type="ARBA" id="ARBA00049091"/>
    </source>
</evidence>
<reference evidence="16" key="1">
    <citation type="submission" date="2016-10" db="EMBL/GenBank/DDBJ databases">
        <authorList>
            <person name="Varghese N."/>
            <person name="Submissions S."/>
        </authorList>
    </citation>
    <scope>NUCLEOTIDE SEQUENCE [LARGE SCALE GENOMIC DNA]</scope>
    <source>
        <strain evidence="16">CGMCC 1.3431</strain>
    </source>
</reference>
<name>A0A1G4PGS4_9CAUL</name>
<comment type="similarity">
    <text evidence="10">Belongs to the peroxiredoxin family. BCP/PrxQ subfamily.</text>
</comment>
<dbReference type="PIRSF" id="PIRSF000239">
    <property type="entry name" value="AHPC"/>
    <property type="match status" value="1"/>
</dbReference>
<keyword evidence="4" id="KW-0575">Peroxidase</keyword>
<evidence type="ECO:0000256" key="5">
    <source>
        <dbReference type="ARBA" id="ARBA00022862"/>
    </source>
</evidence>
<evidence type="ECO:0000256" key="9">
    <source>
        <dbReference type="ARBA" id="ARBA00032824"/>
    </source>
</evidence>
<dbReference type="EMBL" id="FMTS01000001">
    <property type="protein sequence ID" value="SCW31436.1"/>
    <property type="molecule type" value="Genomic_DNA"/>
</dbReference>
<keyword evidence="5" id="KW-0049">Antioxidant</keyword>
<dbReference type="PANTHER" id="PTHR42801">
    <property type="entry name" value="THIOREDOXIN-DEPENDENT PEROXIDE REDUCTASE"/>
    <property type="match status" value="1"/>
</dbReference>
<dbReference type="GO" id="GO:0008379">
    <property type="term" value="F:thioredoxin peroxidase activity"/>
    <property type="evidence" value="ECO:0007669"/>
    <property type="project" value="TreeGrafter"/>
</dbReference>
<comment type="catalytic activity">
    <reaction evidence="12">
        <text>a hydroperoxide + [thioredoxin]-dithiol = an alcohol + [thioredoxin]-disulfide + H2O</text>
        <dbReference type="Rhea" id="RHEA:62620"/>
        <dbReference type="Rhea" id="RHEA-COMP:10698"/>
        <dbReference type="Rhea" id="RHEA-COMP:10700"/>
        <dbReference type="ChEBI" id="CHEBI:15377"/>
        <dbReference type="ChEBI" id="CHEBI:29950"/>
        <dbReference type="ChEBI" id="CHEBI:30879"/>
        <dbReference type="ChEBI" id="CHEBI:35924"/>
        <dbReference type="ChEBI" id="CHEBI:50058"/>
        <dbReference type="EC" id="1.11.1.24"/>
    </reaction>
</comment>
<organism evidence="15 16">
    <name type="scientific">Asticcacaulis taihuensis</name>
    <dbReference type="NCBI Taxonomy" id="260084"/>
    <lineage>
        <taxon>Bacteria</taxon>
        <taxon>Pseudomonadati</taxon>
        <taxon>Pseudomonadota</taxon>
        <taxon>Alphaproteobacteria</taxon>
        <taxon>Caulobacterales</taxon>
        <taxon>Caulobacteraceae</taxon>
        <taxon>Asticcacaulis</taxon>
    </lineage>
</organism>
<dbReference type="InterPro" id="IPR013766">
    <property type="entry name" value="Thioredoxin_domain"/>
</dbReference>